<dbReference type="PANTHER" id="PTHR34315">
    <property type="match status" value="1"/>
</dbReference>
<protein>
    <submittedName>
        <fullName evidence="3">Intradiol ring-cleavage dioxygenase</fullName>
    </submittedName>
</protein>
<dbReference type="OrthoDB" id="121380at2759"/>
<reference evidence="3" key="1">
    <citation type="journal article" date="2021" name="Nat. Commun.">
        <title>Genetic determinants of endophytism in the Arabidopsis root mycobiome.</title>
        <authorList>
            <person name="Mesny F."/>
            <person name="Miyauchi S."/>
            <person name="Thiergart T."/>
            <person name="Pickel B."/>
            <person name="Atanasova L."/>
            <person name="Karlsson M."/>
            <person name="Huettel B."/>
            <person name="Barry K.W."/>
            <person name="Haridas S."/>
            <person name="Chen C."/>
            <person name="Bauer D."/>
            <person name="Andreopoulos W."/>
            <person name="Pangilinan J."/>
            <person name="LaButti K."/>
            <person name="Riley R."/>
            <person name="Lipzen A."/>
            <person name="Clum A."/>
            <person name="Drula E."/>
            <person name="Henrissat B."/>
            <person name="Kohler A."/>
            <person name="Grigoriev I.V."/>
            <person name="Martin F.M."/>
            <person name="Hacquard S."/>
        </authorList>
    </citation>
    <scope>NUCLEOTIDE SEQUENCE</scope>
    <source>
        <strain evidence="3">MPI-CAGE-AT-0147</strain>
    </source>
</reference>
<dbReference type="InterPro" id="IPR015889">
    <property type="entry name" value="Intradiol_dOase_core"/>
</dbReference>
<evidence type="ECO:0000313" key="3">
    <source>
        <dbReference type="EMBL" id="KAH7146089.1"/>
    </source>
</evidence>
<feature type="domain" description="Intradiol ring-cleavage dioxygenases" evidence="2">
    <location>
        <begin position="117"/>
        <end position="221"/>
    </location>
</feature>
<dbReference type="SUPFAM" id="SSF49482">
    <property type="entry name" value="Aromatic compound dioxygenase"/>
    <property type="match status" value="1"/>
</dbReference>
<sequence length="346" mass="38098">MRSSTTINLVCLFLATAVAHPGEDHVAEAARRGEFLRHSKRDLSHCAEHLKARGHVDRQIARRRELVHSLRLAQGLVARDLSDLNKSHQSNEDYSLHTPPEILFGTNNSCILSPEVIEGPYYVAGEFVRKDITDKEPGVPMFVDMQVIDVNTCEPVANTYVEIWHCNSTGVYSGVVAEGNGNADDESNLDRTYLRGLQPTDPDGASLFQSVFPGHYAGRATHIHVMAHINATMLPNGTVMNTVASHVGQIYFDQDLIDEVEEIGPYTDNTQGLTRNADDLLLLEAAETTDPILHWVYLGEGVEEGILAWISFGVDTTYVRNVSAATFYYKEGGVTNPNADPVVPQA</sequence>
<dbReference type="AlphaFoldDB" id="A0A9P9J7F5"/>
<comment type="caution">
    <text evidence="3">The sequence shown here is derived from an EMBL/GenBank/DDBJ whole genome shotgun (WGS) entry which is preliminary data.</text>
</comment>
<accession>A0A9P9J7F5</accession>
<feature type="chain" id="PRO_5040341180" evidence="1">
    <location>
        <begin position="20"/>
        <end position="346"/>
    </location>
</feature>
<feature type="signal peptide" evidence="1">
    <location>
        <begin position="1"/>
        <end position="19"/>
    </location>
</feature>
<dbReference type="InterPro" id="IPR000627">
    <property type="entry name" value="Intradiol_dOase_C"/>
</dbReference>
<evidence type="ECO:0000256" key="1">
    <source>
        <dbReference type="SAM" id="SignalP"/>
    </source>
</evidence>
<keyword evidence="1" id="KW-0732">Signal</keyword>
<keyword evidence="3" id="KW-0560">Oxidoreductase</keyword>
<dbReference type="CDD" id="cd03457">
    <property type="entry name" value="intradiol_dioxygenase_like"/>
    <property type="match status" value="1"/>
</dbReference>
<evidence type="ECO:0000313" key="4">
    <source>
        <dbReference type="Proteomes" id="UP000738349"/>
    </source>
</evidence>
<evidence type="ECO:0000259" key="2">
    <source>
        <dbReference type="Pfam" id="PF00775"/>
    </source>
</evidence>
<dbReference type="Pfam" id="PF00775">
    <property type="entry name" value="Dioxygenase_C"/>
    <property type="match status" value="1"/>
</dbReference>
<dbReference type="Proteomes" id="UP000738349">
    <property type="component" value="Unassembled WGS sequence"/>
</dbReference>
<gene>
    <name evidence="3" type="ORF">EDB81DRAFT_759394</name>
</gene>
<proteinExistence type="predicted"/>
<keyword evidence="4" id="KW-1185">Reference proteome</keyword>
<organism evidence="3 4">
    <name type="scientific">Dactylonectria macrodidyma</name>
    <dbReference type="NCBI Taxonomy" id="307937"/>
    <lineage>
        <taxon>Eukaryota</taxon>
        <taxon>Fungi</taxon>
        <taxon>Dikarya</taxon>
        <taxon>Ascomycota</taxon>
        <taxon>Pezizomycotina</taxon>
        <taxon>Sordariomycetes</taxon>
        <taxon>Hypocreomycetidae</taxon>
        <taxon>Hypocreales</taxon>
        <taxon>Nectriaceae</taxon>
        <taxon>Dactylonectria</taxon>
    </lineage>
</organism>
<dbReference type="EMBL" id="JAGMUV010000008">
    <property type="protein sequence ID" value="KAH7146089.1"/>
    <property type="molecule type" value="Genomic_DNA"/>
</dbReference>
<dbReference type="GO" id="GO:0008199">
    <property type="term" value="F:ferric iron binding"/>
    <property type="evidence" value="ECO:0007669"/>
    <property type="project" value="InterPro"/>
</dbReference>
<dbReference type="PANTHER" id="PTHR34315:SF1">
    <property type="entry name" value="INTRADIOL RING-CLEAVAGE DIOXYGENASES DOMAIN-CONTAINING PROTEIN-RELATED"/>
    <property type="match status" value="1"/>
</dbReference>
<dbReference type="Gene3D" id="2.60.130.10">
    <property type="entry name" value="Aromatic compound dioxygenase"/>
    <property type="match status" value="1"/>
</dbReference>
<keyword evidence="3" id="KW-0223">Dioxygenase</keyword>
<dbReference type="GO" id="GO:0016702">
    <property type="term" value="F:oxidoreductase activity, acting on single donors with incorporation of molecular oxygen, incorporation of two atoms of oxygen"/>
    <property type="evidence" value="ECO:0007669"/>
    <property type="project" value="InterPro"/>
</dbReference>
<name>A0A9P9J7F5_9HYPO</name>